<evidence type="ECO:0008006" key="4">
    <source>
        <dbReference type="Google" id="ProtNLM"/>
    </source>
</evidence>
<comment type="caution">
    <text evidence="2">The sequence shown here is derived from an EMBL/GenBank/DDBJ whole genome shotgun (WGS) entry which is preliminary data.</text>
</comment>
<accession>R2S8A3</accession>
<protein>
    <recommendedName>
        <fullName evidence="4">Glucokinase</fullName>
    </recommendedName>
</protein>
<sequence>MKNRQKILGIDIGGTSVKFALMDVLGNIEKKWTIPTDISERGAKIPGDICTSVRRVLGDQQIKEVSGIGIGVPGPISPDGHTVVRAVNLDWEEVPLKKIIQQELGVDTCLLNDANAAALGEMWQGAAKGKSNLLFVTLGTGVGGGIVLNGEVLNGCHSAGGEIGHIPVRSEEDRLCGCGGRNCLETFASATGLSYSMKKKLKECNERWPQVTPPLIFAKAAEGHSAAQQVLEEFVDILGQAIAGILNTIDVEEVVIGGGLSEAGADLIDPLTAKINQYAFPQIRGQISVKKAELGNDAGIYGAVYAHSFIKNLQEGECDGLIVKNV</sequence>
<evidence type="ECO:0000256" key="1">
    <source>
        <dbReference type="ARBA" id="ARBA00006479"/>
    </source>
</evidence>
<dbReference type="Gene3D" id="3.30.420.40">
    <property type="match status" value="2"/>
</dbReference>
<dbReference type="STRING" id="160454.RV10_GL005058"/>
<evidence type="ECO:0000313" key="2">
    <source>
        <dbReference type="EMBL" id="EOH91785.1"/>
    </source>
</evidence>
<dbReference type="HOGENOM" id="CLU_036604_0_1_9"/>
<dbReference type="PANTHER" id="PTHR18964">
    <property type="entry name" value="ROK (REPRESSOR, ORF, KINASE) FAMILY"/>
    <property type="match status" value="1"/>
</dbReference>
<comment type="similarity">
    <text evidence="1">Belongs to the ROK (NagC/XylR) family.</text>
</comment>
<dbReference type="PATRIC" id="fig|1158607.3.peg.3071"/>
<evidence type="ECO:0000313" key="3">
    <source>
        <dbReference type="Proteomes" id="UP000013782"/>
    </source>
</evidence>
<dbReference type="RefSeq" id="WP_010758069.1">
    <property type="nucleotide sequence ID" value="NZ_ASWD01000001.1"/>
</dbReference>
<dbReference type="InterPro" id="IPR043129">
    <property type="entry name" value="ATPase_NBD"/>
</dbReference>
<reference evidence="2 3" key="1">
    <citation type="submission" date="2013-02" db="EMBL/GenBank/DDBJ databases">
        <title>The Genome Sequence of Enterococcus pallens BAA-351.</title>
        <authorList>
            <consortium name="The Broad Institute Genome Sequencing Platform"/>
            <consortium name="The Broad Institute Genome Sequencing Center for Infectious Disease"/>
            <person name="Earl A.M."/>
            <person name="Gilmore M.S."/>
            <person name="Lebreton F."/>
            <person name="Walker B."/>
            <person name="Young S.K."/>
            <person name="Zeng Q."/>
            <person name="Gargeya S."/>
            <person name="Fitzgerald M."/>
            <person name="Haas B."/>
            <person name="Abouelleil A."/>
            <person name="Alvarado L."/>
            <person name="Arachchi H.M."/>
            <person name="Berlin A.M."/>
            <person name="Chapman S.B."/>
            <person name="Dewar J."/>
            <person name="Goldberg J."/>
            <person name="Griggs A."/>
            <person name="Gujja S."/>
            <person name="Hansen M."/>
            <person name="Howarth C."/>
            <person name="Imamovic A."/>
            <person name="Larimer J."/>
            <person name="McCowan C."/>
            <person name="Murphy C."/>
            <person name="Neiman D."/>
            <person name="Pearson M."/>
            <person name="Priest M."/>
            <person name="Roberts A."/>
            <person name="Saif S."/>
            <person name="Shea T."/>
            <person name="Sisk P."/>
            <person name="Sykes S."/>
            <person name="Wortman J."/>
            <person name="Nusbaum C."/>
            <person name="Birren B."/>
        </authorList>
    </citation>
    <scope>NUCLEOTIDE SEQUENCE [LARGE SCALE GENOMIC DNA]</scope>
    <source>
        <strain evidence="2 3">ATCC BAA-351</strain>
    </source>
</reference>
<dbReference type="Pfam" id="PF00480">
    <property type="entry name" value="ROK"/>
    <property type="match status" value="1"/>
</dbReference>
<gene>
    <name evidence="2" type="ORF">UAU_03087</name>
</gene>
<dbReference type="PANTHER" id="PTHR18964:SF149">
    <property type="entry name" value="BIFUNCTIONAL UDP-N-ACETYLGLUCOSAMINE 2-EPIMERASE_N-ACETYLMANNOSAMINE KINASE"/>
    <property type="match status" value="1"/>
</dbReference>
<dbReference type="InterPro" id="IPR000600">
    <property type="entry name" value="ROK"/>
</dbReference>
<dbReference type="eggNOG" id="COG1940">
    <property type="taxonomic scope" value="Bacteria"/>
</dbReference>
<dbReference type="OrthoDB" id="9810372at2"/>
<proteinExistence type="inferred from homology"/>
<dbReference type="AlphaFoldDB" id="R2S8A3"/>
<dbReference type="Proteomes" id="UP000013782">
    <property type="component" value="Unassembled WGS sequence"/>
</dbReference>
<organism evidence="2 3">
    <name type="scientific">Enterococcus pallens ATCC BAA-351</name>
    <dbReference type="NCBI Taxonomy" id="1158607"/>
    <lineage>
        <taxon>Bacteria</taxon>
        <taxon>Bacillati</taxon>
        <taxon>Bacillota</taxon>
        <taxon>Bacilli</taxon>
        <taxon>Lactobacillales</taxon>
        <taxon>Enterococcaceae</taxon>
        <taxon>Enterococcus</taxon>
    </lineage>
</organism>
<keyword evidence="3" id="KW-1185">Reference proteome</keyword>
<dbReference type="PROSITE" id="PS01125">
    <property type="entry name" value="ROK"/>
    <property type="match status" value="1"/>
</dbReference>
<name>R2S8A3_9ENTE</name>
<dbReference type="SUPFAM" id="SSF53067">
    <property type="entry name" value="Actin-like ATPase domain"/>
    <property type="match status" value="1"/>
</dbReference>
<dbReference type="EMBL" id="AJAQ01000033">
    <property type="protein sequence ID" value="EOH91785.1"/>
    <property type="molecule type" value="Genomic_DNA"/>
</dbReference>
<dbReference type="InterPro" id="IPR049874">
    <property type="entry name" value="ROK_cs"/>
</dbReference>